<dbReference type="OrthoDB" id="9893660at2759"/>
<dbReference type="RefSeq" id="XP_026138803.1">
    <property type="nucleotide sequence ID" value="XM_026283018.1"/>
</dbReference>
<dbReference type="GeneID" id="113115444"/>
<protein>
    <submittedName>
        <fullName evidence="2">Interleukin-12 subunit alpha-like</fullName>
    </submittedName>
</protein>
<dbReference type="InterPro" id="IPR009079">
    <property type="entry name" value="4_helix_cytokine-like_core"/>
</dbReference>
<evidence type="ECO:0000313" key="1">
    <source>
        <dbReference type="Proteomes" id="UP000515129"/>
    </source>
</evidence>
<reference evidence="2" key="1">
    <citation type="submission" date="2025-08" db="UniProtKB">
        <authorList>
            <consortium name="RefSeq"/>
        </authorList>
    </citation>
    <scope>IDENTIFICATION</scope>
    <source>
        <strain evidence="2">Wakin</strain>
        <tissue evidence="2">Muscle</tissue>
    </source>
</reference>
<gene>
    <name evidence="2" type="primary">LOC113115444</name>
</gene>
<accession>A0A6P6R072</accession>
<dbReference type="AlphaFoldDB" id="A0A6P6R072"/>
<proteinExistence type="predicted"/>
<dbReference type="KEGG" id="caua:113115444"/>
<dbReference type="Proteomes" id="UP000515129">
    <property type="component" value="Chromosome 15"/>
</dbReference>
<dbReference type="SUPFAM" id="SSF47266">
    <property type="entry name" value="4-helical cytokines"/>
    <property type="match status" value="1"/>
</dbReference>
<organism evidence="1 2">
    <name type="scientific">Carassius auratus</name>
    <name type="common">Goldfish</name>
    <dbReference type="NCBI Taxonomy" id="7957"/>
    <lineage>
        <taxon>Eukaryota</taxon>
        <taxon>Metazoa</taxon>
        <taxon>Chordata</taxon>
        <taxon>Craniata</taxon>
        <taxon>Vertebrata</taxon>
        <taxon>Euteleostomi</taxon>
        <taxon>Actinopterygii</taxon>
        <taxon>Neopterygii</taxon>
        <taxon>Teleostei</taxon>
        <taxon>Ostariophysi</taxon>
        <taxon>Cypriniformes</taxon>
        <taxon>Cyprinidae</taxon>
        <taxon>Cyprininae</taxon>
        <taxon>Carassius</taxon>
    </lineage>
</organism>
<dbReference type="Gene3D" id="1.20.1250.10">
    <property type="match status" value="1"/>
</dbReference>
<sequence length="227" mass="25515">MSLKPFTLVLQQTHTHTQRERERERLRRTLIMKNCAVFSVFVALALASPAPPNTQRCECSSAARSLLSRLSHIMMKQGKMQHKDLFAGFNCTDLEAQMIPHTLTASVCQPSSSDEEASCSSHRSSSFSETQCLMNIRADLRYYDMMLTSYKPSETDLSPVKTATKALMDCLDENCEAADGEFPQWHIWTGSSFTDRLSLCKALKGFHIRAITLNRALGYIGSGDHRK</sequence>
<name>A0A6P6R072_CARAU</name>
<evidence type="ECO:0000313" key="2">
    <source>
        <dbReference type="RefSeq" id="XP_026138803.1"/>
    </source>
</evidence>
<keyword evidence="1" id="KW-1185">Reference proteome</keyword>